<protein>
    <submittedName>
        <fullName evidence="1">Type VI secretion system-associated protein TagF</fullName>
    </submittedName>
</protein>
<accession>A0ABU1GNL2</accession>
<dbReference type="NCBIfam" id="TIGR03373">
    <property type="entry name" value="VI_minor_4"/>
    <property type="match status" value="1"/>
</dbReference>
<keyword evidence="2" id="KW-1185">Reference proteome</keyword>
<dbReference type="EMBL" id="JARWAL010000011">
    <property type="protein sequence ID" value="MDR5893606.1"/>
    <property type="molecule type" value="Genomic_DNA"/>
</dbReference>
<organism evidence="1 2">
    <name type="scientific">Halomonas mongoliensis</name>
    <dbReference type="NCBI Taxonomy" id="321265"/>
    <lineage>
        <taxon>Bacteria</taxon>
        <taxon>Pseudomonadati</taxon>
        <taxon>Pseudomonadota</taxon>
        <taxon>Gammaproteobacteria</taxon>
        <taxon>Oceanospirillales</taxon>
        <taxon>Halomonadaceae</taxon>
        <taxon>Halomonas</taxon>
    </lineage>
</organism>
<evidence type="ECO:0000313" key="1">
    <source>
        <dbReference type="EMBL" id="MDR5893606.1"/>
    </source>
</evidence>
<proteinExistence type="predicted"/>
<reference evidence="1 2" key="1">
    <citation type="submission" date="2023-04" db="EMBL/GenBank/DDBJ databases">
        <title>A long-awaited taxogenomic arrangement of the family Halomonadaceae.</title>
        <authorList>
            <person name="De La Haba R."/>
            <person name="Chuvochina M."/>
            <person name="Wittouck S."/>
            <person name="Arahal D.R."/>
            <person name="Sanchez-Porro C."/>
            <person name="Hugenholtz P."/>
            <person name="Ventosa A."/>
        </authorList>
    </citation>
    <scope>NUCLEOTIDE SEQUENCE [LARGE SCALE GENOMIC DNA]</scope>
    <source>
        <strain evidence="1 2">DSM 17332</strain>
    </source>
</reference>
<dbReference type="Proteomes" id="UP001252270">
    <property type="component" value="Unassembled WGS sequence"/>
</dbReference>
<comment type="caution">
    <text evidence="1">The sequence shown here is derived from an EMBL/GenBank/DDBJ whole genome shotgun (WGS) entry which is preliminary data.</text>
</comment>
<dbReference type="InterPro" id="IPR038225">
    <property type="entry name" value="TagF_sf"/>
</dbReference>
<sequence>MIGYFGKVPGSADFVAHNAAYQDVRELDGWLQEALAWLAEGVADWQAHFDALPTCFFHFRASNGQWLLGGMQSSRDASGRRYPLLIFQRLAVAPGAEGRVGVHTLSETFAGQLRSLLQRTVHGEASVPDLHGAIEALRGLDEADLRLHQRLQGRFLADVRYLDLARALAPGFPEFVASAFALRMQALRQRLQGGEALSAVMPLPAERALKRPAADLWLHWLERGDRVPAKASLLADDFMRPRLWRFARADREAFRLLAGLAPAEARCDVLEAFPQFEPRWAEVTPPAAELDMATYITRFPDAVNGEERATERQEHPW</sequence>
<gene>
    <name evidence="1" type="primary">tagF</name>
    <name evidence="1" type="ORF">QC820_12375</name>
</gene>
<dbReference type="RefSeq" id="WP_309637177.1">
    <property type="nucleotide sequence ID" value="NZ_JARWAL010000011.1"/>
</dbReference>
<dbReference type="Gene3D" id="3.40.1730.10">
    <property type="entry name" value="pa0076 domain"/>
    <property type="match status" value="1"/>
</dbReference>
<dbReference type="Pfam" id="PF09867">
    <property type="entry name" value="TagF_N"/>
    <property type="match status" value="1"/>
</dbReference>
<dbReference type="InterPro" id="IPR017748">
    <property type="entry name" value="TagF"/>
</dbReference>
<evidence type="ECO:0000313" key="2">
    <source>
        <dbReference type="Proteomes" id="UP001252270"/>
    </source>
</evidence>
<name>A0ABU1GNL2_9GAMM</name>